<dbReference type="GO" id="GO:0006357">
    <property type="term" value="P:regulation of transcription by RNA polymerase II"/>
    <property type="evidence" value="ECO:0007669"/>
    <property type="project" value="InterPro"/>
</dbReference>
<evidence type="ECO:0000313" key="1">
    <source>
        <dbReference type="EMBL" id="KGG53148.1"/>
    </source>
</evidence>
<dbReference type="GeneID" id="25258002"/>
<organism evidence="1 2">
    <name type="scientific">Mitosporidium daphniae</name>
    <dbReference type="NCBI Taxonomy" id="1485682"/>
    <lineage>
        <taxon>Eukaryota</taxon>
        <taxon>Fungi</taxon>
        <taxon>Fungi incertae sedis</taxon>
        <taxon>Microsporidia</taxon>
        <taxon>Mitosporidium</taxon>
    </lineage>
</organism>
<gene>
    <name evidence="1" type="ORF">DI09_10p450</name>
</gene>
<accession>A0A098VVH9</accession>
<comment type="caution">
    <text evidence="1">The sequence shown here is derived from an EMBL/GenBank/DDBJ whole genome shotgun (WGS) entry which is preliminary data.</text>
</comment>
<dbReference type="InterPro" id="IPR036915">
    <property type="entry name" value="Cyclin-like_sf"/>
</dbReference>
<dbReference type="VEuPathDB" id="MicrosporidiaDB:DI09_10p450"/>
<dbReference type="Gene3D" id="1.10.472.10">
    <property type="entry name" value="Cyclin-like"/>
    <property type="match status" value="2"/>
</dbReference>
<keyword evidence="2" id="KW-1185">Reference proteome</keyword>
<evidence type="ECO:0000313" key="2">
    <source>
        <dbReference type="Proteomes" id="UP000029725"/>
    </source>
</evidence>
<dbReference type="InterPro" id="IPR043198">
    <property type="entry name" value="Cyclin/Ssn8"/>
</dbReference>
<dbReference type="SUPFAM" id="SSF47954">
    <property type="entry name" value="Cyclin-like"/>
    <property type="match status" value="2"/>
</dbReference>
<dbReference type="CDD" id="cd20533">
    <property type="entry name" value="CYCLIN_CCNL_rpt2"/>
    <property type="match status" value="1"/>
</dbReference>
<dbReference type="Proteomes" id="UP000029725">
    <property type="component" value="Unassembled WGS sequence"/>
</dbReference>
<name>A0A098VVH9_9MICR</name>
<dbReference type="RefSeq" id="XP_013239575.1">
    <property type="nucleotide sequence ID" value="XM_013384121.1"/>
</dbReference>
<reference evidence="1 2" key="1">
    <citation type="submission" date="2014-04" db="EMBL/GenBank/DDBJ databases">
        <title>A new species of microsporidia sheds light on the evolution of extreme parasitism.</title>
        <authorList>
            <person name="Haag K.L."/>
            <person name="James T.Y."/>
            <person name="Larsson R."/>
            <person name="Schaer T.M."/>
            <person name="Refardt D."/>
            <person name="Pombert J.-F."/>
            <person name="Ebert D."/>
        </authorList>
    </citation>
    <scope>NUCLEOTIDE SEQUENCE [LARGE SCALE GENOMIC DNA]</scope>
    <source>
        <strain evidence="1 2">UGP3</strain>
        <tissue evidence="1">Spores</tissue>
    </source>
</reference>
<dbReference type="EMBL" id="JMKJ01000011">
    <property type="protein sequence ID" value="KGG53148.1"/>
    <property type="molecule type" value="Genomic_DNA"/>
</dbReference>
<dbReference type="PANTHER" id="PTHR10026">
    <property type="entry name" value="CYCLIN"/>
    <property type="match status" value="1"/>
</dbReference>
<proteinExistence type="predicted"/>
<protein>
    <submittedName>
        <fullName evidence="1">Cyclin L2</fullName>
    </submittedName>
</protein>
<sequence>METFSNILASYDQFVANPSIREIRATDPFSAFYCRDFLNATFLISSASKLLELPQVTIAVAQDVTMGVLLLASKLTENIRRVRDIVNTTYLVSSISIPPIGQEENGQRSGVLNDADTSTTQMPLLAYIGADYYEWRDRATFAEAVILREIGFKLEVNLPYGLLVNYAKVLEIIHDAALMSKALGYINDSFRTPANILFQPNVIACASILLAARDFGCGLPKHWHDLFDADARSIECACRVIQNLYVAVADNVRPHQ</sequence>
<dbReference type="AlphaFoldDB" id="A0A098VVH9"/>
<dbReference type="OrthoDB" id="10264655at2759"/>
<dbReference type="HOGENOM" id="CLU_1086190_0_0_1"/>
<dbReference type="GO" id="GO:0016538">
    <property type="term" value="F:cyclin-dependent protein serine/threonine kinase regulator activity"/>
    <property type="evidence" value="ECO:0007669"/>
    <property type="project" value="InterPro"/>
</dbReference>